<dbReference type="Proteomes" id="UP001530400">
    <property type="component" value="Unassembled WGS sequence"/>
</dbReference>
<feature type="region of interest" description="Disordered" evidence="1">
    <location>
        <begin position="214"/>
        <end position="252"/>
    </location>
</feature>
<accession>A0ABD3NL60</accession>
<organism evidence="2 3">
    <name type="scientific">Cyclotella atomus</name>
    <dbReference type="NCBI Taxonomy" id="382360"/>
    <lineage>
        <taxon>Eukaryota</taxon>
        <taxon>Sar</taxon>
        <taxon>Stramenopiles</taxon>
        <taxon>Ochrophyta</taxon>
        <taxon>Bacillariophyta</taxon>
        <taxon>Coscinodiscophyceae</taxon>
        <taxon>Thalassiosirophycidae</taxon>
        <taxon>Stephanodiscales</taxon>
        <taxon>Stephanodiscaceae</taxon>
        <taxon>Cyclotella</taxon>
    </lineage>
</organism>
<gene>
    <name evidence="2" type="ORF">ACHAWO_009233</name>
</gene>
<dbReference type="AlphaFoldDB" id="A0ABD3NL60"/>
<name>A0ABD3NL60_9STRA</name>
<reference evidence="2 3" key="1">
    <citation type="submission" date="2024-10" db="EMBL/GenBank/DDBJ databases">
        <title>Updated reference genomes for cyclostephanoid diatoms.</title>
        <authorList>
            <person name="Roberts W.R."/>
            <person name="Alverson A.J."/>
        </authorList>
    </citation>
    <scope>NUCLEOTIDE SEQUENCE [LARGE SCALE GENOMIC DNA]</scope>
    <source>
        <strain evidence="2 3">AJA010-31</strain>
    </source>
</reference>
<dbReference type="EMBL" id="JALLPJ020001207">
    <property type="protein sequence ID" value="KAL3774165.1"/>
    <property type="molecule type" value="Genomic_DNA"/>
</dbReference>
<proteinExistence type="predicted"/>
<evidence type="ECO:0000256" key="1">
    <source>
        <dbReference type="SAM" id="MobiDB-lite"/>
    </source>
</evidence>
<evidence type="ECO:0000313" key="3">
    <source>
        <dbReference type="Proteomes" id="UP001530400"/>
    </source>
</evidence>
<sequence length="266" mass="29964">MNDDEMSSPALLRATYQQKAAAYLFDTFPLIPRATDAARFLSLRAVYDRSEPSCLERVEQIRLNESVCMACGTLSYPMNTSSATILRSLKRGRTRRRRASRSKAAQLIKETVQKQRMGNTNTNPQLRKEIIEENQRIKLANLHRLGDGRSKHCVVNTCGFCGNERKKKGIEVKSIQKSYTKSIQKPKRDKSNSLVDSKKLKCEKDEFKDSNFISLPGKPAAMPKTGFSFKQKQNTNPPLLLGGKKKKAKKQAAGSKLMDFLSSLND</sequence>
<evidence type="ECO:0000313" key="2">
    <source>
        <dbReference type="EMBL" id="KAL3774165.1"/>
    </source>
</evidence>
<feature type="compositionally biased region" description="Polar residues" evidence="1">
    <location>
        <begin position="228"/>
        <end position="237"/>
    </location>
</feature>
<protein>
    <submittedName>
        <fullName evidence="2">Uncharacterized protein</fullName>
    </submittedName>
</protein>
<keyword evidence="3" id="KW-1185">Reference proteome</keyword>
<comment type="caution">
    <text evidence="2">The sequence shown here is derived from an EMBL/GenBank/DDBJ whole genome shotgun (WGS) entry which is preliminary data.</text>
</comment>